<feature type="transmembrane region" description="Helical" evidence="1">
    <location>
        <begin position="94"/>
        <end position="111"/>
    </location>
</feature>
<dbReference type="OrthoDB" id="3197626at2759"/>
<evidence type="ECO:0000313" key="2">
    <source>
        <dbReference type="EMBL" id="KIM45814.1"/>
    </source>
</evidence>
<proteinExistence type="predicted"/>
<dbReference type="HOGENOM" id="CLU_059054_0_0_1"/>
<reference evidence="2 3" key="1">
    <citation type="submission" date="2014-04" db="EMBL/GenBank/DDBJ databases">
        <authorList>
            <consortium name="DOE Joint Genome Institute"/>
            <person name="Kuo A."/>
            <person name="Gay G."/>
            <person name="Dore J."/>
            <person name="Kohler A."/>
            <person name="Nagy L.G."/>
            <person name="Floudas D."/>
            <person name="Copeland A."/>
            <person name="Barry K.W."/>
            <person name="Cichocki N."/>
            <person name="Veneault-Fourrey C."/>
            <person name="LaButti K."/>
            <person name="Lindquist E.A."/>
            <person name="Lipzen A."/>
            <person name="Lundell T."/>
            <person name="Morin E."/>
            <person name="Murat C."/>
            <person name="Sun H."/>
            <person name="Tunlid A."/>
            <person name="Henrissat B."/>
            <person name="Grigoriev I.V."/>
            <person name="Hibbett D.S."/>
            <person name="Martin F."/>
            <person name="Nordberg H.P."/>
            <person name="Cantor M.N."/>
            <person name="Hua S.X."/>
        </authorList>
    </citation>
    <scope>NUCLEOTIDE SEQUENCE [LARGE SCALE GENOMIC DNA]</scope>
    <source>
        <strain evidence="3">h7</strain>
    </source>
</reference>
<keyword evidence="1" id="KW-1133">Transmembrane helix</keyword>
<feature type="transmembrane region" description="Helical" evidence="1">
    <location>
        <begin position="118"/>
        <end position="143"/>
    </location>
</feature>
<evidence type="ECO:0000313" key="3">
    <source>
        <dbReference type="Proteomes" id="UP000053424"/>
    </source>
</evidence>
<evidence type="ECO:0000256" key="1">
    <source>
        <dbReference type="SAM" id="Phobius"/>
    </source>
</evidence>
<name>A0A0C3CP00_HEBCY</name>
<protein>
    <submittedName>
        <fullName evidence="2">Uncharacterized protein</fullName>
    </submittedName>
</protein>
<organism evidence="2 3">
    <name type="scientific">Hebeloma cylindrosporum</name>
    <dbReference type="NCBI Taxonomy" id="76867"/>
    <lineage>
        <taxon>Eukaryota</taxon>
        <taxon>Fungi</taxon>
        <taxon>Dikarya</taxon>
        <taxon>Basidiomycota</taxon>
        <taxon>Agaricomycotina</taxon>
        <taxon>Agaricomycetes</taxon>
        <taxon>Agaricomycetidae</taxon>
        <taxon>Agaricales</taxon>
        <taxon>Agaricineae</taxon>
        <taxon>Hymenogastraceae</taxon>
        <taxon>Hebeloma</taxon>
    </lineage>
</organism>
<sequence length="261" mass="29800">MVNWSDPGEIAKDSDVIPKIVFSLFGVYVWELFVTWDFEWSLISQRRSFRWPLVNFFFFFCRYCILFAIIGLIISLSATSEVCNCLPSIHSARQWTGNMSILCASTSIALWERRRSIIAILGTLCIAHWTLLYRTMFIVVSAWEPDAKTCVVVQTNPSLLNTTFFFTMGFDFIILIFTAIALLARHSARTDLWKLLFQDGLVYFLVSFSTNCIPAVLNVLNLNSKCISLNCPLLSDPKTLLLISTDECVCLFPRKYSDCIS</sequence>
<accession>A0A0C3CP00</accession>
<feature type="transmembrane region" description="Helical" evidence="1">
    <location>
        <begin position="20"/>
        <end position="40"/>
    </location>
</feature>
<feature type="transmembrane region" description="Helical" evidence="1">
    <location>
        <begin position="163"/>
        <end position="184"/>
    </location>
</feature>
<feature type="transmembrane region" description="Helical" evidence="1">
    <location>
        <begin position="52"/>
        <end position="74"/>
    </location>
</feature>
<dbReference type="AlphaFoldDB" id="A0A0C3CP00"/>
<keyword evidence="1" id="KW-0472">Membrane</keyword>
<dbReference type="EMBL" id="KN831771">
    <property type="protein sequence ID" value="KIM45814.1"/>
    <property type="molecule type" value="Genomic_DNA"/>
</dbReference>
<dbReference type="Proteomes" id="UP000053424">
    <property type="component" value="Unassembled WGS sequence"/>
</dbReference>
<reference evidence="3" key="2">
    <citation type="submission" date="2015-01" db="EMBL/GenBank/DDBJ databases">
        <title>Evolutionary Origins and Diversification of the Mycorrhizal Mutualists.</title>
        <authorList>
            <consortium name="DOE Joint Genome Institute"/>
            <consortium name="Mycorrhizal Genomics Consortium"/>
            <person name="Kohler A."/>
            <person name="Kuo A."/>
            <person name="Nagy L.G."/>
            <person name="Floudas D."/>
            <person name="Copeland A."/>
            <person name="Barry K.W."/>
            <person name="Cichocki N."/>
            <person name="Veneault-Fourrey C."/>
            <person name="LaButti K."/>
            <person name="Lindquist E.A."/>
            <person name="Lipzen A."/>
            <person name="Lundell T."/>
            <person name="Morin E."/>
            <person name="Murat C."/>
            <person name="Riley R."/>
            <person name="Ohm R."/>
            <person name="Sun H."/>
            <person name="Tunlid A."/>
            <person name="Henrissat B."/>
            <person name="Grigoriev I.V."/>
            <person name="Hibbett D.S."/>
            <person name="Martin F."/>
        </authorList>
    </citation>
    <scope>NUCLEOTIDE SEQUENCE [LARGE SCALE GENOMIC DNA]</scope>
    <source>
        <strain evidence="3">h7</strain>
    </source>
</reference>
<gene>
    <name evidence="2" type="ORF">M413DRAFT_64354</name>
</gene>
<keyword evidence="3" id="KW-1185">Reference proteome</keyword>
<keyword evidence="1" id="KW-0812">Transmembrane</keyword>